<proteinExistence type="predicted"/>
<dbReference type="AlphaFoldDB" id="A0AAN8XKP0"/>
<dbReference type="InterPro" id="IPR003961">
    <property type="entry name" value="FN3_dom"/>
</dbReference>
<dbReference type="CDD" id="cd00063">
    <property type="entry name" value="FN3"/>
    <property type="match status" value="1"/>
</dbReference>
<reference evidence="3 4" key="1">
    <citation type="submission" date="2023-11" db="EMBL/GenBank/DDBJ databases">
        <title>Halocaridina rubra genome assembly.</title>
        <authorList>
            <person name="Smith C."/>
        </authorList>
    </citation>
    <scope>NUCLEOTIDE SEQUENCE [LARGE SCALE GENOMIC DNA]</scope>
    <source>
        <strain evidence="3">EP-1</strain>
        <tissue evidence="3">Whole</tissue>
    </source>
</reference>
<dbReference type="EMBL" id="JAXCGZ010004363">
    <property type="protein sequence ID" value="KAK7081883.1"/>
    <property type="molecule type" value="Genomic_DNA"/>
</dbReference>
<dbReference type="InterPro" id="IPR036116">
    <property type="entry name" value="FN3_sf"/>
</dbReference>
<feature type="non-terminal residue" evidence="3">
    <location>
        <position position="231"/>
    </location>
</feature>
<keyword evidence="4" id="KW-1185">Reference proteome</keyword>
<protein>
    <recommendedName>
        <fullName evidence="2">Fibronectin type-III domain-containing protein</fullName>
    </recommendedName>
</protein>
<dbReference type="InterPro" id="IPR036179">
    <property type="entry name" value="Ig-like_dom_sf"/>
</dbReference>
<evidence type="ECO:0000256" key="1">
    <source>
        <dbReference type="SAM" id="SignalP"/>
    </source>
</evidence>
<accession>A0AAN8XKP0</accession>
<comment type="caution">
    <text evidence="3">The sequence shown here is derived from an EMBL/GenBank/DDBJ whole genome shotgun (WGS) entry which is preliminary data.</text>
</comment>
<evidence type="ECO:0000313" key="3">
    <source>
        <dbReference type="EMBL" id="KAK7081883.1"/>
    </source>
</evidence>
<dbReference type="Proteomes" id="UP001381693">
    <property type="component" value="Unassembled WGS sequence"/>
</dbReference>
<dbReference type="SUPFAM" id="SSF48726">
    <property type="entry name" value="Immunoglobulin"/>
    <property type="match status" value="1"/>
</dbReference>
<feature type="chain" id="PRO_5043036597" description="Fibronectin type-III domain-containing protein" evidence="1">
    <location>
        <begin position="19"/>
        <end position="231"/>
    </location>
</feature>
<dbReference type="Gene3D" id="2.60.40.10">
    <property type="entry name" value="Immunoglobulins"/>
    <property type="match status" value="1"/>
</dbReference>
<dbReference type="SUPFAM" id="SSF49265">
    <property type="entry name" value="Fibronectin type III"/>
    <property type="match status" value="1"/>
</dbReference>
<organism evidence="3 4">
    <name type="scientific">Halocaridina rubra</name>
    <name type="common">Hawaiian red shrimp</name>
    <dbReference type="NCBI Taxonomy" id="373956"/>
    <lineage>
        <taxon>Eukaryota</taxon>
        <taxon>Metazoa</taxon>
        <taxon>Ecdysozoa</taxon>
        <taxon>Arthropoda</taxon>
        <taxon>Crustacea</taxon>
        <taxon>Multicrustacea</taxon>
        <taxon>Malacostraca</taxon>
        <taxon>Eumalacostraca</taxon>
        <taxon>Eucarida</taxon>
        <taxon>Decapoda</taxon>
        <taxon>Pleocyemata</taxon>
        <taxon>Caridea</taxon>
        <taxon>Atyoidea</taxon>
        <taxon>Atyidae</taxon>
        <taxon>Halocaridina</taxon>
    </lineage>
</organism>
<sequence>MIFNKLFILLHLIQGALCFGISNSEDEEENTVFVDFKTNLTRPCHHDPEASTVWVFEGPEEGRIVMPDGSLFLLNVTQQMSGRYICFREDNDIVITSFNLVVRGPPEPPQNVSIHASTVIAIVRWHFHIDDDTYEDSTGGPRTKLHIQYRRLPSENWIQYPFHLSPDEGQVDVYNLQPNSTYEFQLWASNKYGSSDVISVSATTSNDDYEIELARMLEEDMKGFSPKVWIV</sequence>
<keyword evidence="1" id="KW-0732">Signal</keyword>
<evidence type="ECO:0000313" key="4">
    <source>
        <dbReference type="Proteomes" id="UP001381693"/>
    </source>
</evidence>
<feature type="domain" description="Fibronectin type-III" evidence="2">
    <location>
        <begin position="108"/>
        <end position="208"/>
    </location>
</feature>
<evidence type="ECO:0000259" key="2">
    <source>
        <dbReference type="PROSITE" id="PS50853"/>
    </source>
</evidence>
<dbReference type="PROSITE" id="PS50853">
    <property type="entry name" value="FN3"/>
    <property type="match status" value="1"/>
</dbReference>
<feature type="signal peptide" evidence="1">
    <location>
        <begin position="1"/>
        <end position="18"/>
    </location>
</feature>
<gene>
    <name evidence="3" type="ORF">SK128_025117</name>
</gene>
<dbReference type="InterPro" id="IPR013783">
    <property type="entry name" value="Ig-like_fold"/>
</dbReference>
<dbReference type="SMART" id="SM00060">
    <property type="entry name" value="FN3"/>
    <property type="match status" value="1"/>
</dbReference>
<name>A0AAN8XKP0_HALRR</name>